<dbReference type="AlphaFoldDB" id="A0A1H9YFU7"/>
<dbReference type="InterPro" id="IPR003959">
    <property type="entry name" value="ATPase_AAA_core"/>
</dbReference>
<sequence length="437" mass="49836">MRFSQIETDLVNFIRYRLDIELKNKILDPIEINSDSNNFELSQFIKAHKLSTPEIVTMLIALVPHLSPEFFSNIIAEYLPNGGDFPEFGGVKGKNHRGLLPTGETVLYILAGYDIEKRIELAKMFEEDHLFAQKSILYVEPVPAGEPKMSGRLIMDDEYVDLFTSGKVSKPKLSSDFPAQRISTNLEWTDLVLKDKTLDEVKELETWLNFNEQLMSEWGMREKIKPGYRVLFHGPSGTGKTLTACLLGKYTGRDVYRVDLSMVISKYIGETEKNLSGLFNKAAHKNWILFFDEADSLFGKRTNVRDAHDKYANQEVSYLLQRIEAHQGLVILASNMKGNIDSAFTRRFNAFVEFDPPGVAERLKLWKVYMPNSNKVSKKIGLEELAKNYELTGANIVNTIHYAGLLTIKDKKAQLDKNALMAGIRKEYKKEGKIFQK</sequence>
<dbReference type="Gene3D" id="3.40.50.300">
    <property type="entry name" value="P-loop containing nucleotide triphosphate hydrolases"/>
    <property type="match status" value="1"/>
</dbReference>
<name>A0A1H9YFU7_9BACT</name>
<dbReference type="InterPro" id="IPR003593">
    <property type="entry name" value="AAA+_ATPase"/>
</dbReference>
<keyword evidence="2" id="KW-0547">Nucleotide-binding</keyword>
<evidence type="ECO:0000256" key="2">
    <source>
        <dbReference type="ARBA" id="ARBA00022741"/>
    </source>
</evidence>
<evidence type="ECO:0000256" key="1">
    <source>
        <dbReference type="ARBA" id="ARBA00006914"/>
    </source>
</evidence>
<dbReference type="PANTHER" id="PTHR23073">
    <property type="entry name" value="26S PROTEASOME REGULATORY SUBUNIT"/>
    <property type="match status" value="1"/>
</dbReference>
<dbReference type="Pfam" id="PF00004">
    <property type="entry name" value="AAA"/>
    <property type="match status" value="1"/>
</dbReference>
<dbReference type="SUPFAM" id="SSF52540">
    <property type="entry name" value="P-loop containing nucleoside triphosphate hydrolases"/>
    <property type="match status" value="1"/>
</dbReference>
<organism evidence="5 6">
    <name type="scientific">Draconibacterium orientale</name>
    <dbReference type="NCBI Taxonomy" id="1168034"/>
    <lineage>
        <taxon>Bacteria</taxon>
        <taxon>Pseudomonadati</taxon>
        <taxon>Bacteroidota</taxon>
        <taxon>Bacteroidia</taxon>
        <taxon>Marinilabiliales</taxon>
        <taxon>Prolixibacteraceae</taxon>
        <taxon>Draconibacterium</taxon>
    </lineage>
</organism>
<reference evidence="5 6" key="1">
    <citation type="submission" date="2016-10" db="EMBL/GenBank/DDBJ databases">
        <authorList>
            <person name="de Groot N.N."/>
        </authorList>
    </citation>
    <scope>NUCLEOTIDE SEQUENCE [LARGE SCALE GENOMIC DNA]</scope>
    <source>
        <strain evidence="5 6">DSM 25947</strain>
    </source>
</reference>
<keyword evidence="3" id="KW-0067">ATP-binding</keyword>
<dbReference type="EMBL" id="FOHT01000001">
    <property type="protein sequence ID" value="SES67906.1"/>
    <property type="molecule type" value="Genomic_DNA"/>
</dbReference>
<dbReference type="SMART" id="SM00382">
    <property type="entry name" value="AAA"/>
    <property type="match status" value="1"/>
</dbReference>
<dbReference type="GO" id="GO:0005524">
    <property type="term" value="F:ATP binding"/>
    <property type="evidence" value="ECO:0007669"/>
    <property type="project" value="UniProtKB-KW"/>
</dbReference>
<gene>
    <name evidence="5" type="ORF">SAMN05444285_101171</name>
</gene>
<evidence type="ECO:0000259" key="4">
    <source>
        <dbReference type="SMART" id="SM00382"/>
    </source>
</evidence>
<evidence type="ECO:0000256" key="3">
    <source>
        <dbReference type="ARBA" id="ARBA00022840"/>
    </source>
</evidence>
<comment type="similarity">
    <text evidence="1">Belongs to the AAA ATPase family.</text>
</comment>
<dbReference type="Proteomes" id="UP000181981">
    <property type="component" value="Unassembled WGS sequence"/>
</dbReference>
<protein>
    <submittedName>
        <fullName evidence="5">ATPase family associated with various cellular activities (AAA)</fullName>
    </submittedName>
</protein>
<feature type="domain" description="AAA+ ATPase" evidence="4">
    <location>
        <begin position="226"/>
        <end position="358"/>
    </location>
</feature>
<evidence type="ECO:0000313" key="5">
    <source>
        <dbReference type="EMBL" id="SES67906.1"/>
    </source>
</evidence>
<proteinExistence type="inferred from homology"/>
<dbReference type="InterPro" id="IPR050221">
    <property type="entry name" value="26S_Proteasome_ATPase"/>
</dbReference>
<evidence type="ECO:0000313" key="6">
    <source>
        <dbReference type="Proteomes" id="UP000181981"/>
    </source>
</evidence>
<dbReference type="InterPro" id="IPR027417">
    <property type="entry name" value="P-loop_NTPase"/>
</dbReference>
<dbReference type="GO" id="GO:0016887">
    <property type="term" value="F:ATP hydrolysis activity"/>
    <property type="evidence" value="ECO:0007669"/>
    <property type="project" value="InterPro"/>
</dbReference>
<accession>A0A1H9YFU7</accession>
<dbReference type="CDD" id="cd19481">
    <property type="entry name" value="RecA-like_protease"/>
    <property type="match status" value="1"/>
</dbReference>